<feature type="domain" description="Solute-binding protein family 5" evidence="2">
    <location>
        <begin position="310"/>
        <end position="629"/>
    </location>
</feature>
<dbReference type="GO" id="GO:0015833">
    <property type="term" value="P:peptide transport"/>
    <property type="evidence" value="ECO:0007669"/>
    <property type="project" value="TreeGrafter"/>
</dbReference>
<evidence type="ECO:0000313" key="3">
    <source>
        <dbReference type="EMBL" id="UJG39551.1"/>
    </source>
</evidence>
<accession>A0A9Y1FK09</accession>
<protein>
    <submittedName>
        <fullName evidence="3">ABC transporter substrate-binding protein</fullName>
    </submittedName>
</protein>
<keyword evidence="1" id="KW-1133">Transmembrane helix</keyword>
<dbReference type="GO" id="GO:1904680">
    <property type="term" value="F:peptide transmembrane transporter activity"/>
    <property type="evidence" value="ECO:0007669"/>
    <property type="project" value="TreeGrafter"/>
</dbReference>
<dbReference type="InterPro" id="IPR039424">
    <property type="entry name" value="SBP_5"/>
</dbReference>
<proteinExistence type="predicted"/>
<dbReference type="SUPFAM" id="SSF53850">
    <property type="entry name" value="Periplasmic binding protein-like II"/>
    <property type="match status" value="2"/>
</dbReference>
<evidence type="ECO:0000256" key="1">
    <source>
        <dbReference type="SAM" id="Phobius"/>
    </source>
</evidence>
<name>A0A9Y1FK09_9ARCH</name>
<sequence length="648" mass="74531">MKKKLYNLILLSTLLITSSFYALNTKAEADIIAVLTLKVSGSGYLPDYGLYIAQYLDKLGIKVNIKNEEWIVFIGTLTVTYDFDLAFLGLTGGGTIYDQMELFGENGSLNYFGINSEIPYGDDNEEMLEQGSLVMGLEERQQHYYKWQQLIMDKILPMLPFFSPRSYVANWATLDGYNALWGVVESLPYMEFSSLHEGQQSTEELNDYTDLWVNLNPFVQHDSSNSYIFSLVTEPLIQMSPGFEPIKTGLIVDWQQDENNELLYKFTLRDEVFWNPSFNITGRDSSSDPLIYDNGTIVDPSILMKSDNGEFSDGSNQQVTAKDAVFTLLAYANPIINGDAADYCWIHNVWVDSNDPLSFWIEIDGDPETEEKEKYTQFLEALAVRLLPEFFLNTTDETVTYSTGGVPMKGLYNGVFNTPQWSTYGNSAFGCGKYMLDYHEKDTVAVLRASPFWFGVGAIDGTEQDLDIKTINVRFIQDLNTILEEFKAGRLDLLGEMDTFIDERKSMQDDPKFEIQSKLKNYMNFMIFNLRRPFIGGDDNFIFLNETGYENYSKALAIRKAISYAIDREEINREIHDGEYLISQSPIYPIQSYWYYNDIMKYDYNLDTSIEWLKRAGVYEENTTTVPFTIIYFVVAIFSYPLIRRRKK</sequence>
<keyword evidence="1" id="KW-0472">Membrane</keyword>
<dbReference type="InterPro" id="IPR000914">
    <property type="entry name" value="SBP_5_dom"/>
</dbReference>
<dbReference type="Proteomes" id="UP001201020">
    <property type="component" value="Chromosome"/>
</dbReference>
<evidence type="ECO:0000259" key="2">
    <source>
        <dbReference type="Pfam" id="PF00496"/>
    </source>
</evidence>
<dbReference type="AlphaFoldDB" id="A0A9Y1FK09"/>
<gene>
    <name evidence="3" type="ORF">K9W45_06685</name>
</gene>
<organism evidence="3">
    <name type="scientific">Candidatus Heimdallarchaeum aukensis</name>
    <dbReference type="NCBI Taxonomy" id="2876573"/>
    <lineage>
        <taxon>Archaea</taxon>
        <taxon>Promethearchaeati</taxon>
        <taxon>Candidatus Heimdallarchaeota</taxon>
        <taxon>Candidatus Heimdallarchaeia (ex Rinke et al. 2021) (nom. nud.)</taxon>
        <taxon>Candidatus Heimdallarchaeales</taxon>
        <taxon>Candidatus Heimdallarchaeaceae</taxon>
        <taxon>Candidatus Heimdallarchaeum</taxon>
    </lineage>
</organism>
<dbReference type="EMBL" id="CP084166">
    <property type="protein sequence ID" value="UJG39551.1"/>
    <property type="molecule type" value="Genomic_DNA"/>
</dbReference>
<dbReference type="PANTHER" id="PTHR30290">
    <property type="entry name" value="PERIPLASMIC BINDING COMPONENT OF ABC TRANSPORTER"/>
    <property type="match status" value="1"/>
</dbReference>
<dbReference type="Pfam" id="PF00496">
    <property type="entry name" value="SBP_bac_5"/>
    <property type="match status" value="1"/>
</dbReference>
<dbReference type="Gene3D" id="3.40.190.10">
    <property type="entry name" value="Periplasmic binding protein-like II"/>
    <property type="match status" value="1"/>
</dbReference>
<dbReference type="Gene3D" id="3.10.105.10">
    <property type="entry name" value="Dipeptide-binding Protein, Domain 3"/>
    <property type="match status" value="2"/>
</dbReference>
<reference evidence="3" key="1">
    <citation type="journal article" date="2022" name="Nat. Microbiol.">
        <title>Unique mobile elements and scalable gene flow at the prokaryote-eukaryote boundary revealed by circularized Asgard archaea genomes.</title>
        <authorList>
            <person name="Wu F."/>
            <person name="Speth D.R."/>
            <person name="Philosof A."/>
            <person name="Cremiere A."/>
            <person name="Narayanan A."/>
            <person name="Barco R.A."/>
            <person name="Connon S.A."/>
            <person name="Amend J.P."/>
            <person name="Antoshechkin I.A."/>
            <person name="Orphan V.J."/>
        </authorList>
    </citation>
    <scope>NUCLEOTIDE SEQUENCE</scope>
    <source>
        <strain evidence="3">PM71</strain>
    </source>
</reference>
<keyword evidence="1" id="KW-0812">Transmembrane</keyword>
<feature type="transmembrane region" description="Helical" evidence="1">
    <location>
        <begin position="625"/>
        <end position="643"/>
    </location>
</feature>